<dbReference type="Pfam" id="PF01261">
    <property type="entry name" value="AP_endonuc_2"/>
    <property type="match status" value="1"/>
</dbReference>
<accession>A0ABD5T6N0</accession>
<proteinExistence type="predicted"/>
<keyword evidence="3" id="KW-1185">Reference proteome</keyword>
<evidence type="ECO:0000313" key="2">
    <source>
        <dbReference type="EMBL" id="MFC6784704.1"/>
    </source>
</evidence>
<dbReference type="InterPro" id="IPR013022">
    <property type="entry name" value="Xyl_isomerase-like_TIM-brl"/>
</dbReference>
<dbReference type="RefSeq" id="WP_284063525.1">
    <property type="nucleotide sequence ID" value="NZ_CP126159.1"/>
</dbReference>
<keyword evidence="2" id="KW-0413">Isomerase</keyword>
<evidence type="ECO:0000259" key="1">
    <source>
        <dbReference type="Pfam" id="PF01261"/>
    </source>
</evidence>
<dbReference type="PANTHER" id="PTHR12110:SF41">
    <property type="entry name" value="INOSOSE DEHYDRATASE"/>
    <property type="match status" value="1"/>
</dbReference>
<dbReference type="Gene3D" id="3.20.20.150">
    <property type="entry name" value="Divalent-metal-dependent TIM barrel enzymes"/>
    <property type="match status" value="1"/>
</dbReference>
<evidence type="ECO:0000313" key="3">
    <source>
        <dbReference type="Proteomes" id="UP001596443"/>
    </source>
</evidence>
<dbReference type="InterPro" id="IPR050312">
    <property type="entry name" value="IolE/XylAMocC-like"/>
</dbReference>
<protein>
    <submittedName>
        <fullName evidence="2">Sugar phosphate isomerase/epimerase family protein</fullName>
    </submittedName>
</protein>
<dbReference type="AlphaFoldDB" id="A0ABD5T6N0"/>
<dbReference type="PANTHER" id="PTHR12110">
    <property type="entry name" value="HYDROXYPYRUVATE ISOMERASE"/>
    <property type="match status" value="1"/>
</dbReference>
<comment type="caution">
    <text evidence="2">The sequence shown here is derived from an EMBL/GenBank/DDBJ whole genome shotgun (WGS) entry which is preliminary data.</text>
</comment>
<organism evidence="2 3">
    <name type="scientific">Halobaculum halobium</name>
    <dbReference type="NCBI Taxonomy" id="3032281"/>
    <lineage>
        <taxon>Archaea</taxon>
        <taxon>Methanobacteriati</taxon>
        <taxon>Methanobacteriota</taxon>
        <taxon>Stenosarchaea group</taxon>
        <taxon>Halobacteria</taxon>
        <taxon>Halobacteriales</taxon>
        <taxon>Haloferacaceae</taxon>
        <taxon>Halobaculum</taxon>
    </lineage>
</organism>
<feature type="domain" description="Xylose isomerase-like TIM barrel" evidence="1">
    <location>
        <begin position="31"/>
        <end position="239"/>
    </location>
</feature>
<sequence length="258" mass="26783">MTDHRHGTGPSFGFQLYSVREVDDFLATVVERVGAAGIDGVEFAGVTAGGVDGDDPADLREALEAAGVAAAGAHVDLSAIEPDPEGVAATCRAVGCDRVVVPWLDPDHFRSGEAVDAAADRLSVAAAAMAEHGLDLHYHNHDQEFERIDGEYALDRLLAAADGVRLELDLGWAGATGADPLALLSRHADRIDLVHLKGYDGAAGTTVPVGEGDLDLSAVARAARDHGVDWVIYEAEGGADTYDTLDAAAEVGAAYFGL</sequence>
<dbReference type="GO" id="GO:0016853">
    <property type="term" value="F:isomerase activity"/>
    <property type="evidence" value="ECO:0007669"/>
    <property type="project" value="UniProtKB-KW"/>
</dbReference>
<dbReference type="EMBL" id="JBHSWX010000001">
    <property type="protein sequence ID" value="MFC6784704.1"/>
    <property type="molecule type" value="Genomic_DNA"/>
</dbReference>
<dbReference type="GeneID" id="81211421"/>
<dbReference type="Proteomes" id="UP001596443">
    <property type="component" value="Unassembled WGS sequence"/>
</dbReference>
<reference evidence="2 3" key="1">
    <citation type="journal article" date="2019" name="Int. J. Syst. Evol. Microbiol.">
        <title>The Global Catalogue of Microorganisms (GCM) 10K type strain sequencing project: providing services to taxonomists for standard genome sequencing and annotation.</title>
        <authorList>
            <consortium name="The Broad Institute Genomics Platform"/>
            <consortium name="The Broad Institute Genome Sequencing Center for Infectious Disease"/>
            <person name="Wu L."/>
            <person name="Ma J."/>
        </authorList>
    </citation>
    <scope>NUCLEOTIDE SEQUENCE [LARGE SCALE GENOMIC DNA]</scope>
    <source>
        <strain evidence="2 3">SYNS20</strain>
    </source>
</reference>
<name>A0ABD5T6N0_9EURY</name>
<dbReference type="InterPro" id="IPR036237">
    <property type="entry name" value="Xyl_isomerase-like_sf"/>
</dbReference>
<gene>
    <name evidence="2" type="ORF">ACFQFD_01470</name>
</gene>
<dbReference type="SUPFAM" id="SSF51658">
    <property type="entry name" value="Xylose isomerase-like"/>
    <property type="match status" value="1"/>
</dbReference>